<evidence type="ECO:0000313" key="2">
    <source>
        <dbReference type="EMBL" id="KAL1524028.1"/>
    </source>
</evidence>
<feature type="compositionally biased region" description="Pro residues" evidence="1">
    <location>
        <begin position="38"/>
        <end position="59"/>
    </location>
</feature>
<gene>
    <name evidence="2" type="ORF">AB1Y20_018942</name>
</gene>
<proteinExistence type="predicted"/>
<protein>
    <recommendedName>
        <fullName evidence="4">Heterokaryon incompatibility domain-containing protein</fullName>
    </recommendedName>
</protein>
<dbReference type="Proteomes" id="UP001515480">
    <property type="component" value="Unassembled WGS sequence"/>
</dbReference>
<dbReference type="AlphaFoldDB" id="A0AB34JPV5"/>
<evidence type="ECO:0008006" key="4">
    <source>
        <dbReference type="Google" id="ProtNLM"/>
    </source>
</evidence>
<feature type="region of interest" description="Disordered" evidence="1">
    <location>
        <begin position="814"/>
        <end position="844"/>
    </location>
</feature>
<name>A0AB34JPV5_PRYPA</name>
<evidence type="ECO:0000313" key="3">
    <source>
        <dbReference type="Proteomes" id="UP001515480"/>
    </source>
</evidence>
<dbReference type="EMBL" id="JBGBPQ010000005">
    <property type="protein sequence ID" value="KAL1524028.1"/>
    <property type="molecule type" value="Genomic_DNA"/>
</dbReference>
<evidence type="ECO:0000256" key="1">
    <source>
        <dbReference type="SAM" id="MobiDB-lite"/>
    </source>
</evidence>
<comment type="caution">
    <text evidence="2">The sequence shown here is derived from an EMBL/GenBank/DDBJ whole genome shotgun (WGS) entry which is preliminary data.</text>
</comment>
<keyword evidence="3" id="KW-1185">Reference proteome</keyword>
<reference evidence="2 3" key="1">
    <citation type="journal article" date="2024" name="Science">
        <title>Giant polyketide synthase enzymes in the biosynthesis of giant marine polyether toxins.</title>
        <authorList>
            <person name="Fallon T.R."/>
            <person name="Shende V.V."/>
            <person name="Wierzbicki I.H."/>
            <person name="Pendleton A.L."/>
            <person name="Watervoot N.F."/>
            <person name="Auber R.P."/>
            <person name="Gonzalez D.J."/>
            <person name="Wisecaver J.H."/>
            <person name="Moore B.S."/>
        </authorList>
    </citation>
    <scope>NUCLEOTIDE SEQUENCE [LARGE SCALE GENOMIC DNA]</scope>
    <source>
        <strain evidence="2 3">12B1</strain>
    </source>
</reference>
<accession>A0AB34JPV5</accession>
<organism evidence="2 3">
    <name type="scientific">Prymnesium parvum</name>
    <name type="common">Toxic golden alga</name>
    <dbReference type="NCBI Taxonomy" id="97485"/>
    <lineage>
        <taxon>Eukaryota</taxon>
        <taxon>Haptista</taxon>
        <taxon>Haptophyta</taxon>
        <taxon>Prymnesiophyceae</taxon>
        <taxon>Prymnesiales</taxon>
        <taxon>Prymnesiaceae</taxon>
        <taxon>Prymnesium</taxon>
    </lineage>
</organism>
<feature type="compositionally biased region" description="Acidic residues" evidence="1">
    <location>
        <begin position="821"/>
        <end position="840"/>
    </location>
</feature>
<sequence>MLCCCKGQVDAGVVPNESPRPAAPPPTVPNPAVQKPTVPNPTVPTPTAPTPTTPTPTAPSPATHGPTTDALMASVPEDARKRPVRLLIASKVLSLHPVQPYELVPKDTYVDMAFDEFISTGREKTGVVSWRWARPKPSSLDEARAITNETTVVPLSLLAHCDELAKQDPSLEYIWLDWPCVPQYAKDPSVTMAEINRSGLFYATCRRMIVWCFNSVDTKKLTADYSTYFTRAWTLAERLHRMNGTLPLELQSFLPSYLQPSSTSCIFTELRATRANALLGEDHGEMALLPWHRTISTLTSKVSDFQTALKASNEQASNEAIDEVGKLLLSRYGQLARAAKIVDDQINQLGDMSPTLLLRVSLAVRAFGEWLRPHPEEEGMYRIDAASVYDMYDTPFSRQLFPYHIKVHLLANWLKSRHKQMDNVKQAGNKVSQLVYDAYLAAEKAASEATANPPSAEKKAELALEVCTTSLNMWKVACEHKLTEVVDEAWLAKYLVYDVGVRYVAFEPRDLLFAIKGLFRIHTAAGYEAAPEVWDGLAALAGIDRGEPYSWMRNLSRPSPNQSLSTHHVVLVRQEDAAKFHGCCARKFGVYGEDLSDLAERVHTSIAKSFVEALTLSGTSGDSNFVADDRFLASFFVGARLSHAAIKKLGDGSLPLQTVDLTGINNLLSLRGQMAMKQLQDRIHATLREVARSVDGVEGKNKALFVVARHHTFDGHGRVFILCCASAGETGWVPLAVASVGGTPMKGGIVAFSRVVSCLAKSFTAVAGAQRVGLQYMTGEDVIASGGAAQEVSSLPSAFEGQKQAWWTRPLSLSSQLPSAEDGEEEEEAADEEGDAEEQEGGVKSEEEALAILAGYRPGTRTSCTDDDLKIVEAAFYVNESQGTAEAAQLYGNVLASNRMMDREMAEHLGYFTKYANILAAHVVLRPDLAKCFSRRFDEFCEDFDDAIGMASDEEKSAHEQAARGAVGVLKQMCDAEDIF</sequence>
<feature type="region of interest" description="Disordered" evidence="1">
    <location>
        <begin position="9"/>
        <end position="67"/>
    </location>
</feature>